<gene>
    <name evidence="10" type="ORF">HMPREF0872_02830</name>
</gene>
<dbReference type="eggNOG" id="COG2962">
    <property type="taxonomic scope" value="Bacteria"/>
</dbReference>
<feature type="transmembrane region" description="Helical" evidence="8">
    <location>
        <begin position="273"/>
        <end position="291"/>
    </location>
</feature>
<name>A0A096CQN6_9FIRM</name>
<comment type="similarity">
    <text evidence="2">Belongs to the EamA transporter family.</text>
</comment>
<accession>A0A096CQN6</accession>
<feature type="transmembrane region" description="Helical" evidence="8">
    <location>
        <begin position="134"/>
        <end position="151"/>
    </location>
</feature>
<dbReference type="SUPFAM" id="SSF103481">
    <property type="entry name" value="Multidrug resistance efflux transporter EmrE"/>
    <property type="match status" value="2"/>
</dbReference>
<reference evidence="10 11" key="1">
    <citation type="submission" date="2014-07" db="EMBL/GenBank/DDBJ databases">
        <authorList>
            <person name="McCorrison J."/>
            <person name="Sanka R."/>
            <person name="Torralba M."/>
            <person name="Gillis M."/>
            <person name="Haft D.H."/>
            <person name="Methe B."/>
            <person name="Sutton G."/>
            <person name="Nelson K.E."/>
        </authorList>
    </citation>
    <scope>NUCLEOTIDE SEQUENCE [LARGE SCALE GENOMIC DNA]</scope>
    <source>
        <strain evidence="10 11">DNF00314</strain>
    </source>
</reference>
<feature type="transmembrane region" description="Helical" evidence="8">
    <location>
        <begin position="9"/>
        <end position="30"/>
    </location>
</feature>
<organism evidence="10 11">
    <name type="scientific">Veillonella montpellierensis DNF00314</name>
    <dbReference type="NCBI Taxonomy" id="1401067"/>
    <lineage>
        <taxon>Bacteria</taxon>
        <taxon>Bacillati</taxon>
        <taxon>Bacillota</taxon>
        <taxon>Negativicutes</taxon>
        <taxon>Veillonellales</taxon>
        <taxon>Veillonellaceae</taxon>
        <taxon>Veillonella</taxon>
    </lineage>
</organism>
<evidence type="ECO:0000313" key="11">
    <source>
        <dbReference type="Proteomes" id="UP000029628"/>
    </source>
</evidence>
<evidence type="ECO:0000256" key="7">
    <source>
        <dbReference type="ARBA" id="ARBA00023136"/>
    </source>
</evidence>
<protein>
    <recommendedName>
        <fullName evidence="9">EamA domain-containing protein</fullName>
    </recommendedName>
</protein>
<dbReference type="InterPro" id="IPR037185">
    <property type="entry name" value="EmrE-like"/>
</dbReference>
<dbReference type="PANTHER" id="PTHR22911:SF137">
    <property type="entry name" value="SOLUTE CARRIER FAMILY 35 MEMBER G2-RELATED"/>
    <property type="match status" value="1"/>
</dbReference>
<evidence type="ECO:0000256" key="6">
    <source>
        <dbReference type="ARBA" id="ARBA00022989"/>
    </source>
</evidence>
<proteinExistence type="inferred from homology"/>
<dbReference type="RefSeq" id="WP_038151667.1">
    <property type="nucleotide sequence ID" value="NZ_JRNT01000007.1"/>
</dbReference>
<dbReference type="InterPro" id="IPR004626">
    <property type="entry name" value="RarD"/>
</dbReference>
<evidence type="ECO:0000256" key="1">
    <source>
        <dbReference type="ARBA" id="ARBA00004651"/>
    </source>
</evidence>
<feature type="transmembrane region" description="Helical" evidence="8">
    <location>
        <begin position="79"/>
        <end position="98"/>
    </location>
</feature>
<sequence length="300" mass="33666">MNSENYKNYTLGLGTSLAAYVLWGLLPLYWAMLSKLDSNSILAQRVIWTALFVLVLVLITQSKKFINDIFQLWKEKKRILLLVIASLLISINWLVYIWAVNSNHVLDTSIGYYMTPLLNVVLGRVIFKEYIITAKKISVCIAAIGIIILTIQLGTFPWISIALAASFALYGAAKKQLQLNPFSSIALESILISPLAIYYLLCVNLLSWTYYSSSTIDIALLLIGTGLITAAPMILFSFGANHLPLNLLGFLQYISPSIALVLAVFYFQESFDWPQLLAISCIWISLVIFSMSERFIITKK</sequence>
<evidence type="ECO:0000256" key="8">
    <source>
        <dbReference type="SAM" id="Phobius"/>
    </source>
</evidence>
<evidence type="ECO:0000313" key="10">
    <source>
        <dbReference type="EMBL" id="KGF47659.1"/>
    </source>
</evidence>
<evidence type="ECO:0000256" key="4">
    <source>
        <dbReference type="ARBA" id="ARBA00022475"/>
    </source>
</evidence>
<dbReference type="NCBIfam" id="TIGR00688">
    <property type="entry name" value="rarD"/>
    <property type="match status" value="1"/>
</dbReference>
<keyword evidence="3" id="KW-0813">Transport</keyword>
<feature type="domain" description="EamA" evidence="9">
    <location>
        <begin position="161"/>
        <end position="290"/>
    </location>
</feature>
<keyword evidence="4" id="KW-1003">Cell membrane</keyword>
<keyword evidence="5 8" id="KW-0812">Transmembrane</keyword>
<feature type="transmembrane region" description="Helical" evidence="8">
    <location>
        <begin position="110"/>
        <end position="127"/>
    </location>
</feature>
<feature type="transmembrane region" description="Helical" evidence="8">
    <location>
        <begin position="218"/>
        <end position="238"/>
    </location>
</feature>
<feature type="transmembrane region" description="Helical" evidence="8">
    <location>
        <begin position="185"/>
        <end position="206"/>
    </location>
</feature>
<feature type="transmembrane region" description="Helical" evidence="8">
    <location>
        <begin position="42"/>
        <end position="59"/>
    </location>
</feature>
<dbReference type="Pfam" id="PF00892">
    <property type="entry name" value="EamA"/>
    <property type="match status" value="2"/>
</dbReference>
<keyword evidence="11" id="KW-1185">Reference proteome</keyword>
<dbReference type="GO" id="GO:0005886">
    <property type="term" value="C:plasma membrane"/>
    <property type="evidence" value="ECO:0007669"/>
    <property type="project" value="UniProtKB-SubCell"/>
</dbReference>
<comment type="caution">
    <text evidence="10">The sequence shown here is derived from an EMBL/GenBank/DDBJ whole genome shotgun (WGS) entry which is preliminary data.</text>
</comment>
<dbReference type="InterPro" id="IPR000620">
    <property type="entry name" value="EamA_dom"/>
</dbReference>
<comment type="subcellular location">
    <subcellularLocation>
        <location evidence="1">Cell membrane</location>
        <topology evidence="1">Multi-pass membrane protein</topology>
    </subcellularLocation>
</comment>
<evidence type="ECO:0000259" key="9">
    <source>
        <dbReference type="Pfam" id="PF00892"/>
    </source>
</evidence>
<dbReference type="PANTHER" id="PTHR22911">
    <property type="entry name" value="ACYL-MALONYL CONDENSING ENZYME-RELATED"/>
    <property type="match status" value="1"/>
</dbReference>
<dbReference type="Proteomes" id="UP000029628">
    <property type="component" value="Unassembled WGS sequence"/>
</dbReference>
<keyword evidence="7 8" id="KW-0472">Membrane</keyword>
<evidence type="ECO:0000256" key="5">
    <source>
        <dbReference type="ARBA" id="ARBA00022692"/>
    </source>
</evidence>
<feature type="domain" description="EamA" evidence="9">
    <location>
        <begin position="12"/>
        <end position="150"/>
    </location>
</feature>
<keyword evidence="6 8" id="KW-1133">Transmembrane helix</keyword>
<feature type="transmembrane region" description="Helical" evidence="8">
    <location>
        <begin position="245"/>
        <end position="267"/>
    </location>
</feature>
<evidence type="ECO:0000256" key="2">
    <source>
        <dbReference type="ARBA" id="ARBA00007362"/>
    </source>
</evidence>
<dbReference type="AlphaFoldDB" id="A0A096CQN6"/>
<evidence type="ECO:0000256" key="3">
    <source>
        <dbReference type="ARBA" id="ARBA00022448"/>
    </source>
</evidence>
<dbReference type="EMBL" id="JRNT01000007">
    <property type="protein sequence ID" value="KGF47659.1"/>
    <property type="molecule type" value="Genomic_DNA"/>
</dbReference>